<organism evidence="1 2">
    <name type="scientific">Heyndrickxia acidicola</name>
    <dbReference type="NCBI Taxonomy" id="209389"/>
    <lineage>
        <taxon>Bacteria</taxon>
        <taxon>Bacillati</taxon>
        <taxon>Bacillota</taxon>
        <taxon>Bacilli</taxon>
        <taxon>Bacillales</taxon>
        <taxon>Bacillaceae</taxon>
        <taxon>Heyndrickxia</taxon>
    </lineage>
</organism>
<dbReference type="Proteomes" id="UP001341444">
    <property type="component" value="Unassembled WGS sequence"/>
</dbReference>
<protein>
    <submittedName>
        <fullName evidence="1">Uncharacterized protein</fullName>
    </submittedName>
</protein>
<evidence type="ECO:0000313" key="2">
    <source>
        <dbReference type="Proteomes" id="UP001341444"/>
    </source>
</evidence>
<accession>A0ABU6MFB3</accession>
<comment type="caution">
    <text evidence="1">The sequence shown here is derived from an EMBL/GenBank/DDBJ whole genome shotgun (WGS) entry which is preliminary data.</text>
</comment>
<dbReference type="EMBL" id="JARMAB010000010">
    <property type="protein sequence ID" value="MED1203094.1"/>
    <property type="molecule type" value="Genomic_DNA"/>
</dbReference>
<dbReference type="RefSeq" id="WP_066270960.1">
    <property type="nucleotide sequence ID" value="NZ_JARMAB010000010.1"/>
</dbReference>
<keyword evidence="2" id="KW-1185">Reference proteome</keyword>
<evidence type="ECO:0000313" key="1">
    <source>
        <dbReference type="EMBL" id="MED1203094.1"/>
    </source>
</evidence>
<proteinExistence type="predicted"/>
<gene>
    <name evidence="1" type="ORF">P4T90_08375</name>
</gene>
<reference evidence="1 2" key="1">
    <citation type="submission" date="2023-03" db="EMBL/GenBank/DDBJ databases">
        <title>Bacillus Genome Sequencing.</title>
        <authorList>
            <person name="Dunlap C."/>
        </authorList>
    </citation>
    <scope>NUCLEOTIDE SEQUENCE [LARGE SCALE GENOMIC DNA]</scope>
    <source>
        <strain evidence="1 2">B-23453</strain>
    </source>
</reference>
<sequence length="203" mass="24309">MERIIKELFNKDIDLILNFLKKDCKFNGLIISDLEAEGINPSFVSVYGEFEQVELKAILLCFKDKIVYYSNEHREVQIFIEIIKKTNINRMNGKKDLIENFKPFLDIEFESISYISQMSAIETEIRKNDIDIKEIQTLDDCYRLYNLYSQVNEYSFMVSDKEKFVINQVNIIITYTIERILPKSMERWYQLLQLRQKKIILPF</sequence>
<name>A0ABU6MFB3_9BACI</name>